<dbReference type="EMBL" id="BK013668">
    <property type="protein sequence ID" value="DAD50932.1"/>
    <property type="molecule type" value="Genomic_RNA"/>
</dbReference>
<accession>A0A8S5L0G3</accession>
<reference evidence="1" key="1">
    <citation type="submission" date="2020-09" db="EMBL/GenBank/DDBJ databases">
        <title>Leviviricetes taxonomy.</title>
        <authorList>
            <person name="Stockdale S.R."/>
            <person name="Callanan J."/>
            <person name="Adriaenssens E.M."/>
            <person name="Kuhn J.H."/>
            <person name="Rumnieks J."/>
            <person name="Shkoporov A."/>
            <person name="Draper L.A."/>
            <person name="Ross P."/>
            <person name="Hill C."/>
        </authorList>
    </citation>
    <scope>NUCLEOTIDE SEQUENCE</scope>
</reference>
<name>A0A8S5L0G3_9VIRU</name>
<sequence length="129" mass="14142">MKYFEKGKCSMLADSLVMVFGGGNKTLVRVSPDGNGSLFRFRSATELYTLRVRHSATKATADKPSYERHNVEFIMTTFAAGAVPESYRKVYVVIEQLASDSNVTVVDALAEWLRNTANANTIKVIGGEG</sequence>
<dbReference type="Pfam" id="PF22387">
    <property type="entry name" value="PhiCb5_coat"/>
    <property type="match status" value="1"/>
</dbReference>
<keyword evidence="1" id="KW-0946">Virion</keyword>
<dbReference type="Proteomes" id="UP000682792">
    <property type="component" value="Segment"/>
</dbReference>
<protein>
    <submittedName>
        <fullName evidence="1">Coat protein</fullName>
    </submittedName>
</protein>
<dbReference type="KEGG" id="vg:80400597"/>
<proteinExistence type="predicted"/>
<organism evidence="1 2">
    <name type="scientific">ssRNA phage SRR6050698_2</name>
    <dbReference type="NCBI Taxonomy" id="2786483"/>
    <lineage>
        <taxon>Viruses</taxon>
        <taxon>Riboviria</taxon>
        <taxon>Orthornavirae</taxon>
        <taxon>Lenarviricota</taxon>
        <taxon>Leviviricetes</taxon>
        <taxon>Timlovirales</taxon>
        <taxon>Steitzviridae</taxon>
        <taxon>Bicehmovirus</taxon>
        <taxon>Bicehmovirus limadaptatum</taxon>
        <taxon>Psouhdivirus limadaptatum</taxon>
    </lineage>
</organism>
<keyword evidence="2" id="KW-1185">Reference proteome</keyword>
<evidence type="ECO:0000313" key="1">
    <source>
        <dbReference type="EMBL" id="DAD50932.1"/>
    </source>
</evidence>
<dbReference type="GeneID" id="80400597"/>
<dbReference type="RefSeq" id="YP_010770997.1">
    <property type="nucleotide sequence ID" value="NC_074456.1"/>
</dbReference>
<dbReference type="Gene3D" id="2.40.160.220">
    <property type="match status" value="1"/>
</dbReference>
<gene>
    <name evidence="1" type="primary">SRR6050698_2_2</name>
</gene>
<evidence type="ECO:0000313" key="2">
    <source>
        <dbReference type="Proteomes" id="UP000682792"/>
    </source>
</evidence>
<dbReference type="GO" id="GO:0019028">
    <property type="term" value="C:viral capsid"/>
    <property type="evidence" value="ECO:0007669"/>
    <property type="project" value="UniProtKB-KW"/>
</dbReference>
<dbReference type="InterPro" id="IPR054457">
    <property type="entry name" value="PhiCb5_coat"/>
</dbReference>
<keyword evidence="1" id="KW-0167">Capsid protein</keyword>